<dbReference type="GO" id="GO:0008270">
    <property type="term" value="F:zinc ion binding"/>
    <property type="evidence" value="ECO:0007669"/>
    <property type="project" value="UniProtKB-KW"/>
</dbReference>
<reference evidence="8" key="1">
    <citation type="journal article" date="2023" name="Commun. Biol.">
        <title>Genome analysis of Parmales, the sister group of diatoms, reveals the evolutionary specialization of diatoms from phago-mixotrophs to photoautotrophs.</title>
        <authorList>
            <person name="Ban H."/>
            <person name="Sato S."/>
            <person name="Yoshikawa S."/>
            <person name="Yamada K."/>
            <person name="Nakamura Y."/>
            <person name="Ichinomiya M."/>
            <person name="Sato N."/>
            <person name="Blanc-Mathieu R."/>
            <person name="Endo H."/>
            <person name="Kuwata A."/>
            <person name="Ogata H."/>
        </authorList>
    </citation>
    <scope>NUCLEOTIDE SEQUENCE [LARGE SCALE GENOMIC DNA]</scope>
    <source>
        <strain evidence="8">NIES 3701</strain>
    </source>
</reference>
<keyword evidence="1" id="KW-0479">Metal-binding</keyword>
<feature type="region of interest" description="Disordered" evidence="5">
    <location>
        <begin position="177"/>
        <end position="241"/>
    </location>
</feature>
<feature type="region of interest" description="Disordered" evidence="5">
    <location>
        <begin position="278"/>
        <end position="300"/>
    </location>
</feature>
<feature type="compositionally biased region" description="Low complexity" evidence="5">
    <location>
        <begin position="364"/>
        <end position="378"/>
    </location>
</feature>
<feature type="compositionally biased region" description="Pro residues" evidence="5">
    <location>
        <begin position="183"/>
        <end position="196"/>
    </location>
</feature>
<dbReference type="PROSITE" id="PS50199">
    <property type="entry name" value="ZF_RANBP2_2"/>
    <property type="match status" value="1"/>
</dbReference>
<evidence type="ECO:0000256" key="3">
    <source>
        <dbReference type="ARBA" id="ARBA00022833"/>
    </source>
</evidence>
<feature type="compositionally biased region" description="Basic residues" evidence="5">
    <location>
        <begin position="211"/>
        <end position="225"/>
    </location>
</feature>
<organism evidence="7 8">
    <name type="scientific">Triparma strigata</name>
    <dbReference type="NCBI Taxonomy" id="1606541"/>
    <lineage>
        <taxon>Eukaryota</taxon>
        <taxon>Sar</taxon>
        <taxon>Stramenopiles</taxon>
        <taxon>Ochrophyta</taxon>
        <taxon>Bolidophyceae</taxon>
        <taxon>Parmales</taxon>
        <taxon>Triparmaceae</taxon>
        <taxon>Triparma</taxon>
    </lineage>
</organism>
<dbReference type="InterPro" id="IPR001876">
    <property type="entry name" value="Znf_RanBP2"/>
</dbReference>
<sequence length="2578" mass="286814">MSRATAPAHWSRDLLERLASLEPSVNQFVWVDLSGMKDWTDLPPWPATVVALKPLTISFPDSSTLPVSSLCLLPFTSFPVDSEDMSFSGSIYETLDPFGTFRSDVFNRNWRFTSDNWNMGHPEFVRWQNEVVSTTTKFLASRIGQEDASLTRVGRVRGYAKKMKALEILVLQHSSKPILPQNPAAPAPEPPAPTAKPKPKKKSSPSPPPPKKSKPNPPKKTKKKSNPPPNPVPPAPPSQYKSPWDCSNCLNSNPAAEYYCLFCDMPQKSPHTDVIDLVNPNRNQTSTSTSAAQRKKGGVSADDAIDLISSDEEEENEVKVKEELEPVGFGEADDPPWVIEVKAPDPEAAAIASPSPSKKRKNTKTSASPSKSKSKSNSQNDDDIIVMGSTGTFAPDMPHSRCDCPVHKFTKGILDVTRQDHNHYLYPPKITKLNAKTCPKCYCFVCSAPASSCSSWHGVGQVGLKHCNGNGADYAFTQEREWFSNPFRDVLEEVDTRTASEKSKSTIPSDIAYEIQQQKRTADQIASDFERFEVGNRVRRSSPYEDPLQAMLRRMLGFGYDSDASEPGTETRTHNFTALKDRALDAFNVGKRLLPDIAQSGTITNPSKSKQQRRNYARAAMRIVNTMAQVFTISSDLPDYAANDPDGHTKHAKAEEQYAQLVSTMSKLWAEVVLHPFNNEKTTAALNKCLTSIKYNSPKMDVLPYDYLLNTMWNESYALLASHEIWMKTPVEKKSEDVIKEQNDKWPVKEPTEFQMTRSRILSEICGKIPSDKTLTERAQLYQKSIGDIQGFLIAKLSTITPGADPYDEYEESVSAFLASSKVANMDLLDKFARHPAINTSTNSLEAKSAEKHNQQSSRNFRRALSGLAQVLLHAHVLAPAYCSQVAESPGEDFEDTNISCFISNLCIGTKLAHLLVPAPSVESRTTAVRLSAPFASDPRFVSDSDWINAPDALDVACCIFPALLGYYCSISEIVVDEGCGNYNCECGSQEDMGGYVMIFKIVNEAVKRGDPVALGVMIQAAERNPSVNAKRVDEMAVKVLQTTEAGFPFPMHLFPKSALVRWANATKSNLPDKFIPSVYGTLLQTEPNDALKTLKSMARYLKLCHEWRLSETHSSRSTELRAFQSRPSRPNSKQAMATCGEIRDRCLKAVIAMELEAKPGAKDVLDGFLLATPSSDVIFGIRDAVGEAAFNKDYKNFLTAGLEASQDLGPKLSCLFALELWDDFAKALRQIPGTNKKFSLMASPPDHERSLRYCQRTLPKHLNEIGTTFAKIFDDLGSITKSNKKLPQIKRLNQIFIDFHLELLDSAKGVNSACLWSALKNDGQYPWAECYDRPLWMNIYAAFLRAGCLGKDAFVTLRAKLMPRIQSCCDLIDYGVAEALKIKGKDPKNPQVGPWSRRDRFYDFYPGYFSSHVLKIFKSIIFPVHETHIDFLSEEDRLGASKTWNYYFAILGPYCENLIGIFCLRHVVGPGVVGPGGQNAFPHIAQYLELLYEESSDFDAQEKGPERPGRHRLDTAPSAKFKDYIMPSFVEQVASIVEDNVVQIWEKNPDQFAGCIRFAVKLVEMATLVALARVGGPKYVQESVSEIDHPFPLKLYEHEVQAHAIISKRGGIYESLFLNIVLRTLVEHTAEQRKAMDDSGLSIYRELEVHSRLFGLLDLNEPKKMIYGLKNRNLARNPFVGCMIELPVGETFTAPELLARLMPTILSYQDYIGPKTGPIVDRPAPGQPRGLYLAQPFPKNELVDADYTHIVPSIYFLSSTLRYGRHIKKIGPSAMALSMELLLLLASHDHAFASNFDIGVARVEDWYDVLLDTMDKKSWFKVVATFCAGELKLGGAPVVLPEPLRREFAVKVLGFIDEAMTASKRKKDKDSNGIDFYEAINRPGCFLKDLLVLKGALKFEEQGEWSDSLLRLNMLVSPSSDFLKKLKSILDPLNSNFLDRFKDLVHMKEFLLTVKIAEGEYELASKLACEAILRSPSVGLFKSLISSIKSVKAGIRLKAVLRMMPGLNMIAGGSSADSAKSITQSMLKRRYSSGVLYSGDDLYGDKSGVSLIAGAEAKDILKAIAALRSYITGICKAAKTKEEKEMAAVIKFLLNPGTESWLANKADMPKGSMKWATDCMSFADGVDMAAQKLELAGLLDLDLEVAMGCIFNVLSEHRISTISLGVEPPGRVGIVGSREIKGARSLVGDLTTSLKSRHKGDASKFTLRAATCLPLQVTLLFDHLMLRSSVQDESRSTAMTRDRETVLNYHEKVHNVMTSEPFDASLWRLRNFLMKPTYKSYSKIVAVSPVSGLLNAVGFSNNGEKKDVDKLMTAFFSILPLFFEEMKKKSKGVHGAWSVQQNWACLEYLLIAEVAEAAGSLPAGATKSYHVLVKRDCSYLSNKIHNKGNSASEPQYFFEDFRSNCAAFGAWAETTGASGGGQRYDFVHGLLKGEMLKLTSIGALKDSFNGMIRVRAVTDTLNCAFFEDDATSTVLKEHFSLEMNSLLTKEWERAFAEHLLSRTISSGAKTWAESKIRTVHSFFCLKSSFAGKDAANKLEEGRKAFERFRSKHEYSLRKKKPWLKRFREICAELKKLE</sequence>
<proteinExistence type="predicted"/>
<name>A0A9W7B6T9_9STRA</name>
<feature type="compositionally biased region" description="Low complexity" evidence="5">
    <location>
        <begin position="347"/>
        <end position="356"/>
    </location>
</feature>
<dbReference type="OrthoDB" id="10678384at2759"/>
<feature type="compositionally biased region" description="Pro residues" evidence="5">
    <location>
        <begin position="226"/>
        <end position="237"/>
    </location>
</feature>
<evidence type="ECO:0000256" key="2">
    <source>
        <dbReference type="ARBA" id="ARBA00022771"/>
    </source>
</evidence>
<evidence type="ECO:0000313" key="7">
    <source>
        <dbReference type="EMBL" id="GMH80665.1"/>
    </source>
</evidence>
<keyword evidence="3" id="KW-0862">Zinc</keyword>
<keyword evidence="8" id="KW-1185">Reference proteome</keyword>
<evidence type="ECO:0000313" key="8">
    <source>
        <dbReference type="Proteomes" id="UP001165085"/>
    </source>
</evidence>
<dbReference type="PROSITE" id="PS01358">
    <property type="entry name" value="ZF_RANBP2_1"/>
    <property type="match status" value="1"/>
</dbReference>
<dbReference type="EMBL" id="BRXY01000248">
    <property type="protein sequence ID" value="GMH80665.1"/>
    <property type="molecule type" value="Genomic_DNA"/>
</dbReference>
<evidence type="ECO:0000259" key="6">
    <source>
        <dbReference type="PROSITE" id="PS50199"/>
    </source>
</evidence>
<feature type="domain" description="RanBP2-type" evidence="6">
    <location>
        <begin position="240"/>
        <end position="269"/>
    </location>
</feature>
<dbReference type="PANTHER" id="PTHR33443:SF30">
    <property type="entry name" value="SARCOSINE DEHYDROGENASE-2C PROTEIN"/>
    <property type="match status" value="1"/>
</dbReference>
<accession>A0A9W7B6T9</accession>
<feature type="region of interest" description="Disordered" evidence="5">
    <location>
        <begin position="347"/>
        <end position="389"/>
    </location>
</feature>
<evidence type="ECO:0000256" key="4">
    <source>
        <dbReference type="PROSITE-ProRule" id="PRU00322"/>
    </source>
</evidence>
<keyword evidence="2 4" id="KW-0863">Zinc-finger</keyword>
<gene>
    <name evidence="7" type="ORF">TrST_g6041</name>
</gene>
<dbReference type="PANTHER" id="PTHR33443">
    <property type="entry name" value="ZGC:112980"/>
    <property type="match status" value="1"/>
</dbReference>
<evidence type="ECO:0000256" key="1">
    <source>
        <dbReference type="ARBA" id="ARBA00022723"/>
    </source>
</evidence>
<evidence type="ECO:0000256" key="5">
    <source>
        <dbReference type="SAM" id="MobiDB-lite"/>
    </source>
</evidence>
<protein>
    <recommendedName>
        <fullName evidence="6">RanBP2-type domain-containing protein</fullName>
    </recommendedName>
</protein>
<dbReference type="Proteomes" id="UP001165085">
    <property type="component" value="Unassembled WGS sequence"/>
</dbReference>
<comment type="caution">
    <text evidence="7">The sequence shown here is derived from an EMBL/GenBank/DDBJ whole genome shotgun (WGS) entry which is preliminary data.</text>
</comment>
<feature type="compositionally biased region" description="Polar residues" evidence="5">
    <location>
        <begin position="280"/>
        <end position="292"/>
    </location>
</feature>
<dbReference type="InterPro" id="IPR053234">
    <property type="entry name" value="RPM1_Interactor"/>
</dbReference>